<proteinExistence type="predicted"/>
<dbReference type="Proteomes" id="UP000235916">
    <property type="component" value="Unassembled WGS sequence"/>
</dbReference>
<evidence type="ECO:0000313" key="1">
    <source>
        <dbReference type="EMBL" id="PND39428.1"/>
    </source>
</evidence>
<gene>
    <name evidence="1" type="ORF">C1O66_19075</name>
</gene>
<dbReference type="OrthoDB" id="9150712at2"/>
<sequence>MTQATSTTMEPLSARIPSDLYLWLAQLKVEGASTNSDKLRVLLGQLKRQHDGAFDFVTALAWCRDLAARPRAALAQLEASTGQHSEVLSQALEHISHAMALLISAEVGNLEQAKQLEDKLLRRSFAHTESLLRQATTPQAAAFDPDGVQRHIGATLQLAQAIQCLQQARQQGA</sequence>
<evidence type="ECO:0000313" key="2">
    <source>
        <dbReference type="Proteomes" id="UP000235916"/>
    </source>
</evidence>
<name>A0A2N8L129_9BURK</name>
<organism evidence="1 2">
    <name type="scientific">Kinneretia aquatilis</name>
    <dbReference type="NCBI Taxonomy" id="2070761"/>
    <lineage>
        <taxon>Bacteria</taxon>
        <taxon>Pseudomonadati</taxon>
        <taxon>Pseudomonadota</taxon>
        <taxon>Betaproteobacteria</taxon>
        <taxon>Burkholderiales</taxon>
        <taxon>Sphaerotilaceae</taxon>
        <taxon>Roseateles</taxon>
    </lineage>
</organism>
<dbReference type="AlphaFoldDB" id="A0A2N8L129"/>
<reference evidence="1 2" key="1">
    <citation type="submission" date="2018-01" db="EMBL/GenBank/DDBJ databases">
        <title>Draft genome sequence of Paucibacter aquatile CR182 isolated from freshwater of the Nakdong River.</title>
        <authorList>
            <person name="Choi A."/>
            <person name="Chung E.J."/>
        </authorList>
    </citation>
    <scope>NUCLEOTIDE SEQUENCE [LARGE SCALE GENOMIC DNA]</scope>
    <source>
        <strain evidence="1 2">CR182</strain>
    </source>
</reference>
<dbReference type="EMBL" id="POSP01000003">
    <property type="protein sequence ID" value="PND39428.1"/>
    <property type="molecule type" value="Genomic_DNA"/>
</dbReference>
<protein>
    <submittedName>
        <fullName evidence="1">Uncharacterized protein</fullName>
    </submittedName>
</protein>
<keyword evidence="2" id="KW-1185">Reference proteome</keyword>
<dbReference type="RefSeq" id="WP_102769345.1">
    <property type="nucleotide sequence ID" value="NZ_CP124551.1"/>
</dbReference>
<accession>A0A2N8L129</accession>
<comment type="caution">
    <text evidence="1">The sequence shown here is derived from an EMBL/GenBank/DDBJ whole genome shotgun (WGS) entry which is preliminary data.</text>
</comment>